<organism evidence="1 2">
    <name type="scientific">Pectobacterium carotovorum</name>
    <name type="common">Erwinia carotovora</name>
    <dbReference type="NCBI Taxonomy" id="554"/>
    <lineage>
        <taxon>Bacteria</taxon>
        <taxon>Pseudomonadati</taxon>
        <taxon>Pseudomonadota</taxon>
        <taxon>Gammaproteobacteria</taxon>
        <taxon>Enterobacterales</taxon>
        <taxon>Pectobacteriaceae</taxon>
        <taxon>Pectobacterium</taxon>
    </lineage>
</organism>
<dbReference type="Proteomes" id="UP000283655">
    <property type="component" value="Unassembled WGS sequence"/>
</dbReference>
<dbReference type="AlphaFoldDB" id="A0A419AX77"/>
<reference evidence="1 2" key="1">
    <citation type="submission" date="2018-09" db="EMBL/GenBank/DDBJ databases">
        <title>Phylogenetic diversity of Pectobacterium and Dickeya strains causing blackleg disease of potato in Morocco.</title>
        <authorList>
            <person name="Oulghazi S."/>
            <person name="Moumni M."/>
            <person name="Faure D."/>
        </authorList>
    </citation>
    <scope>NUCLEOTIDE SEQUENCE [LARGE SCALE GENOMIC DNA]</scope>
    <source>
        <strain evidence="1 2">S1.15.11.2D</strain>
    </source>
</reference>
<dbReference type="EMBL" id="QZDH01000018">
    <property type="protein sequence ID" value="RJL51934.1"/>
    <property type="molecule type" value="Genomic_DNA"/>
</dbReference>
<gene>
    <name evidence="1" type="ORF">D5071_08985</name>
</gene>
<protein>
    <submittedName>
        <fullName evidence="1">Uncharacterized protein</fullName>
    </submittedName>
</protein>
<accession>A0A419AX77</accession>
<name>A0A419AX77_PECCA</name>
<evidence type="ECO:0000313" key="2">
    <source>
        <dbReference type="Proteomes" id="UP000283655"/>
    </source>
</evidence>
<evidence type="ECO:0000313" key="1">
    <source>
        <dbReference type="EMBL" id="RJL51934.1"/>
    </source>
</evidence>
<sequence>MRYNTAIPCHLVARARHRAAQLPSPCEPWLPAKLCRCAMPSVFMSTIRAASDAFPTRHWLSRHPCRSLDAHAHRCIIFTPNNTQIPLTPRHYL</sequence>
<comment type="caution">
    <text evidence="1">The sequence shown here is derived from an EMBL/GenBank/DDBJ whole genome shotgun (WGS) entry which is preliminary data.</text>
</comment>
<proteinExistence type="predicted"/>